<name>A0A8H3C8M8_9AGAM</name>
<dbReference type="Proteomes" id="UP000663850">
    <property type="component" value="Unassembled WGS sequence"/>
</dbReference>
<protein>
    <submittedName>
        <fullName evidence="1">Uncharacterized protein</fullName>
    </submittedName>
</protein>
<dbReference type="Gene3D" id="2.160.20.10">
    <property type="entry name" value="Single-stranded right-handed beta-helix, Pectin lyase-like"/>
    <property type="match status" value="1"/>
</dbReference>
<evidence type="ECO:0000313" key="1">
    <source>
        <dbReference type="EMBL" id="CAE6474131.1"/>
    </source>
</evidence>
<sequence length="96" mass="9812">MQISRNTAWNNIAGTGFDFDDSSATITGNIGLYNKVNILVGGGTASSNSWQSGTWSNSSFKSVDSSLLTGPRNSTGGIVASNFLLPTSGAAIGASY</sequence>
<proteinExistence type="predicted"/>
<dbReference type="AlphaFoldDB" id="A0A8H3C8M8"/>
<organism evidence="1 2">
    <name type="scientific">Rhizoctonia solani</name>
    <dbReference type="NCBI Taxonomy" id="456999"/>
    <lineage>
        <taxon>Eukaryota</taxon>
        <taxon>Fungi</taxon>
        <taxon>Dikarya</taxon>
        <taxon>Basidiomycota</taxon>
        <taxon>Agaricomycotina</taxon>
        <taxon>Agaricomycetes</taxon>
        <taxon>Cantharellales</taxon>
        <taxon>Ceratobasidiaceae</taxon>
        <taxon>Rhizoctonia</taxon>
    </lineage>
</organism>
<dbReference type="InterPro" id="IPR012334">
    <property type="entry name" value="Pectin_lyas_fold"/>
</dbReference>
<gene>
    <name evidence="1" type="ORF">RDB_LOCUS66372</name>
</gene>
<accession>A0A8H3C8M8</accession>
<dbReference type="EMBL" id="CAJMWZ010003427">
    <property type="protein sequence ID" value="CAE6474131.1"/>
    <property type="molecule type" value="Genomic_DNA"/>
</dbReference>
<evidence type="ECO:0000313" key="2">
    <source>
        <dbReference type="Proteomes" id="UP000663850"/>
    </source>
</evidence>
<comment type="caution">
    <text evidence="1">The sequence shown here is derived from an EMBL/GenBank/DDBJ whole genome shotgun (WGS) entry which is preliminary data.</text>
</comment>
<reference evidence="1" key="1">
    <citation type="submission" date="2021-01" db="EMBL/GenBank/DDBJ databases">
        <authorList>
            <person name="Kaushik A."/>
        </authorList>
    </citation>
    <scope>NUCLEOTIDE SEQUENCE</scope>
    <source>
        <strain evidence="1">Type strain: AG8-Rh-89/</strain>
    </source>
</reference>